<keyword evidence="2" id="KW-0949">S-adenosyl-L-methionine</keyword>
<dbReference type="KEGG" id="mff:MFFC18_33470"/>
<dbReference type="EMBL" id="CP042912">
    <property type="protein sequence ID" value="QEG23448.1"/>
    <property type="molecule type" value="Genomic_DNA"/>
</dbReference>
<keyword evidence="6" id="KW-1185">Reference proteome</keyword>
<dbReference type="AlphaFoldDB" id="A0A5B9PAQ0"/>
<evidence type="ECO:0000259" key="4">
    <source>
        <dbReference type="Pfam" id="PF18096"/>
    </source>
</evidence>
<gene>
    <name evidence="5" type="ORF">MFFC18_33470</name>
</gene>
<dbReference type="InterPro" id="IPR029063">
    <property type="entry name" value="SAM-dependent_MTases_sf"/>
</dbReference>
<dbReference type="STRING" id="980251.GCA_001642875_02727"/>
<dbReference type="CDD" id="cd02440">
    <property type="entry name" value="AdoMet_MTases"/>
    <property type="match status" value="1"/>
</dbReference>
<organism evidence="5 6">
    <name type="scientific">Mariniblastus fucicola</name>
    <dbReference type="NCBI Taxonomy" id="980251"/>
    <lineage>
        <taxon>Bacteria</taxon>
        <taxon>Pseudomonadati</taxon>
        <taxon>Planctomycetota</taxon>
        <taxon>Planctomycetia</taxon>
        <taxon>Pirellulales</taxon>
        <taxon>Pirellulaceae</taxon>
        <taxon>Mariniblastus</taxon>
    </lineage>
</organism>
<dbReference type="Proteomes" id="UP000322214">
    <property type="component" value="Chromosome"/>
</dbReference>
<dbReference type="OrthoDB" id="9810570at2"/>
<keyword evidence="1" id="KW-0489">Methyltransferase</keyword>
<evidence type="ECO:0000313" key="5">
    <source>
        <dbReference type="EMBL" id="QEG23448.1"/>
    </source>
</evidence>
<name>A0A5B9PAQ0_9BACT</name>
<dbReference type="InterPro" id="IPR041497">
    <property type="entry name" value="Thump-like"/>
</dbReference>
<sequence length="409" mass="45698">MDPDAYNDFVWLTSESATEYLETALRLFEKNLNPLKIAKLLRKSISPQRAALAMEQAQLRIRGRRKFESADEMFFTGRSLEQSTSSLLATYKAKRFRDSSRVADICCGIGGDLISLAKRTDSPDFETVGVEQDPVPAQFARANLKACDAKFAKVETVSFEDFDLEPFDAVHVDPDRRVKGRTTTADFFEPSLQSVFDRVSLDRQRVAIKVAPATEIEDFDFPVEREWIGEWRECKQQVLWAGPGIEEDAKVATVVARDGARCHFRSVGAAQKTLPPTRYAETIGPYIYEPHASVLAGGLGDELAGKYSLEFLSRGIAYMNSEQPLEGVEPILKGYRVDDVLPVDLKQIQKKLKSLDAGSLIIKKRGVDQVLADNVGRLKLGGDQKITIILTRHQKSRRAILVTRMVGPI</sequence>
<protein>
    <recommendedName>
        <fullName evidence="7">THUMP-like domain-containing protein</fullName>
    </recommendedName>
</protein>
<evidence type="ECO:0000259" key="3">
    <source>
        <dbReference type="Pfam" id="PF05175"/>
    </source>
</evidence>
<feature type="domain" description="Methyltransferase small" evidence="3">
    <location>
        <begin position="74"/>
        <end position="174"/>
    </location>
</feature>
<dbReference type="Pfam" id="PF05175">
    <property type="entry name" value="MTS"/>
    <property type="match status" value="1"/>
</dbReference>
<evidence type="ECO:0000256" key="1">
    <source>
        <dbReference type="ARBA" id="ARBA00022603"/>
    </source>
</evidence>
<reference evidence="5 6" key="1">
    <citation type="submission" date="2019-08" db="EMBL/GenBank/DDBJ databases">
        <title>Deep-cultivation of Planctomycetes and their phenomic and genomic characterization uncovers novel biology.</title>
        <authorList>
            <person name="Wiegand S."/>
            <person name="Jogler M."/>
            <person name="Boedeker C."/>
            <person name="Pinto D."/>
            <person name="Vollmers J."/>
            <person name="Rivas-Marin E."/>
            <person name="Kohn T."/>
            <person name="Peeters S.H."/>
            <person name="Heuer A."/>
            <person name="Rast P."/>
            <person name="Oberbeckmann S."/>
            <person name="Bunk B."/>
            <person name="Jeske O."/>
            <person name="Meyerdierks A."/>
            <person name="Storesund J.E."/>
            <person name="Kallscheuer N."/>
            <person name="Luecker S."/>
            <person name="Lage O.M."/>
            <person name="Pohl T."/>
            <person name="Merkel B.J."/>
            <person name="Hornburger P."/>
            <person name="Mueller R.-W."/>
            <person name="Bruemmer F."/>
            <person name="Labrenz M."/>
            <person name="Spormann A.M."/>
            <person name="Op den Camp H."/>
            <person name="Overmann J."/>
            <person name="Amann R."/>
            <person name="Jetten M.S.M."/>
            <person name="Mascher T."/>
            <person name="Medema M.H."/>
            <person name="Devos D.P."/>
            <person name="Kaster A.-K."/>
            <person name="Ovreas L."/>
            <person name="Rohde M."/>
            <person name="Galperin M.Y."/>
            <person name="Jogler C."/>
        </authorList>
    </citation>
    <scope>NUCLEOTIDE SEQUENCE [LARGE SCALE GENOMIC DNA]</scope>
    <source>
        <strain evidence="5 6">FC18</strain>
    </source>
</reference>
<accession>A0A5B9PAQ0</accession>
<evidence type="ECO:0008006" key="7">
    <source>
        <dbReference type="Google" id="ProtNLM"/>
    </source>
</evidence>
<dbReference type="RefSeq" id="WP_075082066.1">
    <property type="nucleotide sequence ID" value="NZ_CP042912.1"/>
</dbReference>
<evidence type="ECO:0000313" key="6">
    <source>
        <dbReference type="Proteomes" id="UP000322214"/>
    </source>
</evidence>
<dbReference type="Gene3D" id="3.40.50.150">
    <property type="entry name" value="Vaccinia Virus protein VP39"/>
    <property type="match status" value="1"/>
</dbReference>
<dbReference type="SUPFAM" id="SSF53335">
    <property type="entry name" value="S-adenosyl-L-methionine-dependent methyltransferases"/>
    <property type="match status" value="1"/>
</dbReference>
<dbReference type="InterPro" id="IPR007848">
    <property type="entry name" value="Small_mtfrase_dom"/>
</dbReference>
<dbReference type="Pfam" id="PF18096">
    <property type="entry name" value="Thump_like"/>
    <property type="match status" value="1"/>
</dbReference>
<feature type="domain" description="THUMP-like" evidence="4">
    <location>
        <begin position="333"/>
        <end position="404"/>
    </location>
</feature>
<proteinExistence type="predicted"/>
<evidence type="ECO:0000256" key="2">
    <source>
        <dbReference type="ARBA" id="ARBA00022691"/>
    </source>
</evidence>
<keyword evidence="1" id="KW-0808">Transferase</keyword>